<comment type="caution">
    <text evidence="1">The sequence shown here is derived from an EMBL/GenBank/DDBJ whole genome shotgun (WGS) entry which is preliminary data.</text>
</comment>
<proteinExistence type="predicted"/>
<dbReference type="EMBL" id="LXWW01000453">
    <property type="protein sequence ID" value="OAO13197.1"/>
    <property type="molecule type" value="Genomic_DNA"/>
</dbReference>
<sequence>MSTSLFDCYVDIRKSSNYKKCPDSANLKKLKASLSSLFHITGGENGERSFSIVSFPGVSEEEVHHTIQQWCLNILRIFPKEEARTHEQAFVWKFILLSLLYASELSESDVKDLIQAAVSQYSLCIKRANETGEEKIKRQMGRVASFLLFTLSSLFATNDSILEQIVSILQPAYPKVVFYSAFLAKRSAQAFPVPCSFLVSCIMSLKGSLHHSESLLLLALLVSAMGSNPSTLLALYPKDLAGIGQSIELFIRQWCLLCGEAFAVYGALCDEAFRCYLGQLPFSHGSLRQLAQSTLFFRGLLAVYEKEEGGGKRARVEEAGAASNASNAGEASNASEVNGVVAVKEKVAVSSLSLLNHFLLAVQRALAWGEGVSGAAACRLLERLIEVGSARCKAVFKENVSFAVGEKKAREEKARVVSVSAVQLLILDLVQLLCGKMIACTANAGTASNASNTSNASITADTASAAKTFYLECIECVLARTAAVHDASLTTEHVFYKYLSDVLAVVAGERSETPRVFELQVRALTALTAISSLLLIHHLAFVVRFVNEHSACFLRHPDAATEAALGAFVARVLAVYTEMRDINKAFACVLDTDLPDLPRLYAGPAVESALCGLAQQILPLQLPSVLALLREYAVKDACPGVAHTALSYLHCLMTSAKLTEANVQSVQRFTGALRQSVGAIVLRRIHTTTNGKGRGKGKDSIASDVLLAHYLAVLLDAFAVDRQVEVFLPVRYGAPVEAAVEQKTNVDLKTLYFGGAVPSLCTCLLNGSVEALSDGALSEAQLTEALGQFEALKVPILVERLLLLDKFFKATGAKAVRKEAESLCKSLFKSLFKGDPQTQGCLSDRYAVVFAHFALILSYMPAKHLDAVTRFVLAPCACLDHPDAPCYRQRLLRSASFYENPFVRDHAMDVILQQARGPQAAHVVALLVGFPPSYWTDAQRLQAYECAFAQPQPAQAWRLFLAKEARYHPALLAQFVTQQQVPAARLLALLPVDFFSFFATAIATASLRDAALPALAVALVRSLLREPSSPRLLAVLQWFAHCFVKQVLFRAADRLAAQAESPYVLPSLLVELMYWLAVAADCPPFCPRMLFALFARLPAALDEDAFALLPAHDGQSALRCVQAWKETGRFPRAVDAAALGESLEQALQSHGAEADMACDELFLQWSLCGGVSAEEAVRGVVRYAVAVQGRALRAEGSVLALALENTVELVVPVVARSFLGDADATEAFFHSLMTLSEVTEPIASTAEGGVSGTTEKAAWLVAQRVREAFVLRALEEKSEFFAAHVQEVVAQCMTALAQHEGERAVVVELLGFLGRLIRQCPHSVKGTELKLVFEVVAQIPKWFEAEGDPTLFKACCELLFTIMSLGEHVITYSVANIISMTRELYRVMFREMAKQQGDDAQCENSQGVLGVYINNFKSITGKMVSKPLLFKYYSIYLLCDMLNERNSDIILLKLRDVGNINSVVFIDIFNDVLDLCGQEGVKQVNVQLSLAKREVLRGVYENYKKEHKYRGQV</sequence>
<gene>
    <name evidence="1" type="ORF">AV274_5139</name>
</gene>
<organism evidence="1 2">
    <name type="scientific">Blastocystis sp. subtype 1 (strain ATCC 50177 / NandII)</name>
    <dbReference type="NCBI Taxonomy" id="478820"/>
    <lineage>
        <taxon>Eukaryota</taxon>
        <taxon>Sar</taxon>
        <taxon>Stramenopiles</taxon>
        <taxon>Bigyra</taxon>
        <taxon>Opalozoa</taxon>
        <taxon>Opalinata</taxon>
        <taxon>Blastocystidae</taxon>
        <taxon>Blastocystis</taxon>
    </lineage>
</organism>
<dbReference type="InterPro" id="IPR016024">
    <property type="entry name" value="ARM-type_fold"/>
</dbReference>
<accession>A0A196SAR7</accession>
<protein>
    <submittedName>
        <fullName evidence="1">Uncharacterized protein</fullName>
    </submittedName>
</protein>
<dbReference type="SUPFAM" id="SSF48371">
    <property type="entry name" value="ARM repeat"/>
    <property type="match status" value="1"/>
</dbReference>
<evidence type="ECO:0000313" key="1">
    <source>
        <dbReference type="EMBL" id="OAO13197.1"/>
    </source>
</evidence>
<keyword evidence="2" id="KW-1185">Reference proteome</keyword>
<reference evidence="1 2" key="1">
    <citation type="submission" date="2016-05" db="EMBL/GenBank/DDBJ databases">
        <title>Nuclear genome of Blastocystis sp. subtype 1 NandII.</title>
        <authorList>
            <person name="Gentekaki E."/>
            <person name="Curtis B."/>
            <person name="Stairs C."/>
            <person name="Eme L."/>
            <person name="Herman E."/>
            <person name="Klimes V."/>
            <person name="Arias M.C."/>
            <person name="Elias M."/>
            <person name="Hilliou F."/>
            <person name="Klute M."/>
            <person name="Malik S.-B."/>
            <person name="Pightling A."/>
            <person name="Rachubinski R."/>
            <person name="Salas D."/>
            <person name="Schlacht A."/>
            <person name="Suga H."/>
            <person name="Archibald J."/>
            <person name="Ball S.G."/>
            <person name="Clark G."/>
            <person name="Dacks J."/>
            <person name="Van Der Giezen M."/>
            <person name="Tsaousis A."/>
            <person name="Roger A."/>
        </authorList>
    </citation>
    <scope>NUCLEOTIDE SEQUENCE [LARGE SCALE GENOMIC DNA]</scope>
    <source>
        <strain evidence="2">ATCC 50177 / NandII</strain>
    </source>
</reference>
<dbReference type="Proteomes" id="UP000078348">
    <property type="component" value="Unassembled WGS sequence"/>
</dbReference>
<evidence type="ECO:0000313" key="2">
    <source>
        <dbReference type="Proteomes" id="UP000078348"/>
    </source>
</evidence>
<name>A0A196SAR7_BLAHN</name>